<reference evidence="6" key="1">
    <citation type="submission" date="2024-05" db="EMBL/GenBank/DDBJ databases">
        <authorList>
            <person name="Kim S."/>
            <person name="Heo J."/>
            <person name="Choi H."/>
            <person name="Choi Y."/>
            <person name="Kwon S.-W."/>
            <person name="Kim Y."/>
        </authorList>
    </citation>
    <scope>NUCLEOTIDE SEQUENCE</scope>
    <source>
        <strain evidence="6">KACC 23698</strain>
    </source>
</reference>
<dbReference type="FunFam" id="3.40.190.10:FF:000017">
    <property type="entry name" value="Glycine cleavage system transcriptional activator"/>
    <property type="match status" value="1"/>
</dbReference>
<dbReference type="Gene3D" id="3.40.190.10">
    <property type="entry name" value="Periplasmic binding protein-like II"/>
    <property type="match status" value="2"/>
</dbReference>
<keyword evidence="4" id="KW-0804">Transcription</keyword>
<dbReference type="PANTHER" id="PTHR30537:SF58">
    <property type="entry name" value="HTH-TYPE TRANSCRIPTIONAL REGULATOR PERR"/>
    <property type="match status" value="1"/>
</dbReference>
<dbReference type="InterPro" id="IPR036388">
    <property type="entry name" value="WH-like_DNA-bd_sf"/>
</dbReference>
<sequence>MIRNLHLTALRAFEAATRTGSFRLAADDLGLSPSAVSHAIRGLERDLGTVLFEREGRSIRLTPEGETLMRHVARGFGELQLGIGSVAARKPQLFKLHCAPSFAAQWLVPRLKRLLAECPGLELRLATGTDYTRFLADEFDADIVYGVPSAEHYGRLLQQGVIVVPLGTETVTPVCAPSLAREIRTPADLMKLTLIESDNKKVRWPAWFAANGLVAPVPNGPRFDRSFMSLSAAADEIGVALESTLLAERELASGRLVRPLQGLCEDVVYTGHWIVFPRAKRYARSMAMVLEWLARELSLDLDIAALDEGYVRKAAAPVQASLATGE</sequence>
<dbReference type="PROSITE" id="PS50931">
    <property type="entry name" value="HTH_LYSR"/>
    <property type="match status" value="1"/>
</dbReference>
<accession>A0AAU7JCP9</accession>
<protein>
    <submittedName>
        <fullName evidence="6">LysR substrate-binding domain-containing protein</fullName>
    </submittedName>
</protein>
<comment type="similarity">
    <text evidence="1">Belongs to the LysR transcriptional regulatory family.</text>
</comment>
<dbReference type="Pfam" id="PF00126">
    <property type="entry name" value="HTH_1"/>
    <property type="match status" value="1"/>
</dbReference>
<evidence type="ECO:0000256" key="3">
    <source>
        <dbReference type="ARBA" id="ARBA00023125"/>
    </source>
</evidence>
<dbReference type="EMBL" id="CP157484">
    <property type="protein sequence ID" value="XBO38162.1"/>
    <property type="molecule type" value="Genomic_DNA"/>
</dbReference>
<dbReference type="FunFam" id="1.10.10.10:FF:000001">
    <property type="entry name" value="LysR family transcriptional regulator"/>
    <property type="match status" value="1"/>
</dbReference>
<proteinExistence type="inferred from homology"/>
<dbReference type="InterPro" id="IPR036390">
    <property type="entry name" value="WH_DNA-bd_sf"/>
</dbReference>
<dbReference type="GO" id="GO:0006351">
    <property type="term" value="P:DNA-templated transcription"/>
    <property type="evidence" value="ECO:0007669"/>
    <property type="project" value="TreeGrafter"/>
</dbReference>
<keyword evidence="3" id="KW-0238">DNA-binding</keyword>
<evidence type="ECO:0000313" key="6">
    <source>
        <dbReference type="EMBL" id="XBO38162.1"/>
    </source>
</evidence>
<dbReference type="PANTHER" id="PTHR30537">
    <property type="entry name" value="HTH-TYPE TRANSCRIPTIONAL REGULATOR"/>
    <property type="match status" value="1"/>
</dbReference>
<name>A0AAU7JCP9_9HYPH</name>
<evidence type="ECO:0000256" key="2">
    <source>
        <dbReference type="ARBA" id="ARBA00023015"/>
    </source>
</evidence>
<dbReference type="GO" id="GO:0003700">
    <property type="term" value="F:DNA-binding transcription factor activity"/>
    <property type="evidence" value="ECO:0007669"/>
    <property type="project" value="InterPro"/>
</dbReference>
<dbReference type="CDD" id="cd08432">
    <property type="entry name" value="PBP2_GcdR_TrpI_HvrB_AmpR_like"/>
    <property type="match status" value="1"/>
</dbReference>
<evidence type="ECO:0000256" key="4">
    <source>
        <dbReference type="ARBA" id="ARBA00023163"/>
    </source>
</evidence>
<gene>
    <name evidence="6" type="ORF">ABEG18_20980</name>
</gene>
<organism evidence="6">
    <name type="scientific">Alsobacter sp. KACC 23698</name>
    <dbReference type="NCBI Taxonomy" id="3149229"/>
    <lineage>
        <taxon>Bacteria</taxon>
        <taxon>Pseudomonadati</taxon>
        <taxon>Pseudomonadota</taxon>
        <taxon>Alphaproteobacteria</taxon>
        <taxon>Hyphomicrobiales</taxon>
        <taxon>Alsobacteraceae</taxon>
        <taxon>Alsobacter</taxon>
    </lineage>
</organism>
<evidence type="ECO:0000259" key="5">
    <source>
        <dbReference type="PROSITE" id="PS50931"/>
    </source>
</evidence>
<dbReference type="SUPFAM" id="SSF46785">
    <property type="entry name" value="Winged helix' DNA-binding domain"/>
    <property type="match status" value="1"/>
</dbReference>
<dbReference type="RefSeq" id="WP_406855000.1">
    <property type="nucleotide sequence ID" value="NZ_CP157484.1"/>
</dbReference>
<keyword evidence="2" id="KW-0805">Transcription regulation</keyword>
<dbReference type="Pfam" id="PF03466">
    <property type="entry name" value="LysR_substrate"/>
    <property type="match status" value="1"/>
</dbReference>
<evidence type="ECO:0000256" key="1">
    <source>
        <dbReference type="ARBA" id="ARBA00009437"/>
    </source>
</evidence>
<feature type="domain" description="HTH lysR-type" evidence="5">
    <location>
        <begin position="5"/>
        <end position="62"/>
    </location>
</feature>
<dbReference type="InterPro" id="IPR005119">
    <property type="entry name" value="LysR_subst-bd"/>
</dbReference>
<dbReference type="GO" id="GO:0043565">
    <property type="term" value="F:sequence-specific DNA binding"/>
    <property type="evidence" value="ECO:0007669"/>
    <property type="project" value="TreeGrafter"/>
</dbReference>
<dbReference type="SUPFAM" id="SSF53850">
    <property type="entry name" value="Periplasmic binding protein-like II"/>
    <property type="match status" value="1"/>
</dbReference>
<dbReference type="InterPro" id="IPR000847">
    <property type="entry name" value="LysR_HTH_N"/>
</dbReference>
<dbReference type="Gene3D" id="1.10.10.10">
    <property type="entry name" value="Winged helix-like DNA-binding domain superfamily/Winged helix DNA-binding domain"/>
    <property type="match status" value="1"/>
</dbReference>
<dbReference type="AlphaFoldDB" id="A0AAU7JCP9"/>
<dbReference type="InterPro" id="IPR058163">
    <property type="entry name" value="LysR-type_TF_proteobact-type"/>
</dbReference>